<dbReference type="GO" id="GO:0005524">
    <property type="term" value="F:ATP binding"/>
    <property type="evidence" value="ECO:0007669"/>
    <property type="project" value="UniProtKB-KW"/>
</dbReference>
<comment type="similarity">
    <text evidence="1">Belongs to the universal stress protein A family.</text>
</comment>
<keyword evidence="6" id="KW-1185">Reference proteome</keyword>
<proteinExistence type="inferred from homology"/>
<dbReference type="PRINTS" id="PR01438">
    <property type="entry name" value="UNVRSLSTRESS"/>
</dbReference>
<dbReference type="AlphaFoldDB" id="A0A4R0I0H0"/>
<organism evidence="5 6">
    <name type="scientific">Kribbella sindirgiensis</name>
    <dbReference type="NCBI Taxonomy" id="1124744"/>
    <lineage>
        <taxon>Bacteria</taxon>
        <taxon>Bacillati</taxon>
        <taxon>Actinomycetota</taxon>
        <taxon>Actinomycetes</taxon>
        <taxon>Propionibacteriales</taxon>
        <taxon>Kribbellaceae</taxon>
        <taxon>Kribbella</taxon>
    </lineage>
</organism>
<dbReference type="PANTHER" id="PTHR46268:SF27">
    <property type="entry name" value="UNIVERSAL STRESS PROTEIN RV2623"/>
    <property type="match status" value="1"/>
</dbReference>
<dbReference type="InterPro" id="IPR006015">
    <property type="entry name" value="Universal_stress_UspA"/>
</dbReference>
<dbReference type="InterPro" id="IPR014729">
    <property type="entry name" value="Rossmann-like_a/b/a_fold"/>
</dbReference>
<evidence type="ECO:0000313" key="6">
    <source>
        <dbReference type="Proteomes" id="UP000292695"/>
    </source>
</evidence>
<name>A0A4R0I0H0_9ACTN</name>
<dbReference type="SUPFAM" id="SSF52402">
    <property type="entry name" value="Adenine nucleotide alpha hydrolases-like"/>
    <property type="match status" value="2"/>
</dbReference>
<comment type="caution">
    <text evidence="5">The sequence shown here is derived from an EMBL/GenBank/DDBJ whole genome shotgun (WGS) entry which is preliminary data.</text>
</comment>
<keyword evidence="2" id="KW-0547">Nucleotide-binding</keyword>
<gene>
    <name evidence="5" type="ORF">E0H50_36735</name>
</gene>
<dbReference type="PANTHER" id="PTHR46268">
    <property type="entry name" value="STRESS RESPONSE PROTEIN NHAX"/>
    <property type="match status" value="1"/>
</dbReference>
<evidence type="ECO:0000256" key="2">
    <source>
        <dbReference type="ARBA" id="ARBA00022741"/>
    </source>
</evidence>
<sequence>MTPPLRCIGHSRCTWRRRLQLSAISAVSTGLIGPLARDQRPMQATGRIPGLWSLSPGAGARCAGGADGRELIVMDEIVVGVDAAWRRAGALDWALREAGRRRMPLRAVHVMDDRRALVAPVRIDGQVIMASPIPKVDRRVVDEVEEYLAAVGQGLELDADVVIGAPDRRLADLSTDAGLTVVGRRGVGGFTRLLIGSTSEYVVHHGDGPIVVVPEGWQRDRHAHAPVVVGLDSDDENVAALEFAFEMAALHGAPLWMVLAWDIPAAYTWDIASAGELREDWEHLAQDRLDSIADQWQHKYPDVHLLRKLRQSHAAATLLDTAESTSAQLIVLGGRRHRLPALMLGSVARGVLHHATVPVAVVHERPAPGRARPTT</sequence>
<evidence type="ECO:0000259" key="4">
    <source>
        <dbReference type="Pfam" id="PF00582"/>
    </source>
</evidence>
<keyword evidence="3" id="KW-0067">ATP-binding</keyword>
<dbReference type="InterPro" id="IPR006016">
    <property type="entry name" value="UspA"/>
</dbReference>
<reference evidence="5 6" key="1">
    <citation type="submission" date="2019-02" db="EMBL/GenBank/DDBJ databases">
        <title>Kribbella capetownensis sp. nov. and Kribbella speibonae sp. nov., isolated from soil.</title>
        <authorList>
            <person name="Curtis S.M."/>
            <person name="Norton I."/>
            <person name="Everest G.J."/>
            <person name="Meyers P.R."/>
        </authorList>
    </citation>
    <scope>NUCLEOTIDE SEQUENCE [LARGE SCALE GENOMIC DNA]</scope>
    <source>
        <strain evidence="5 6">DSM 27082</strain>
    </source>
</reference>
<dbReference type="EMBL" id="SJKA01000021">
    <property type="protein sequence ID" value="TCC20578.1"/>
    <property type="molecule type" value="Genomic_DNA"/>
</dbReference>
<feature type="domain" description="UspA" evidence="4">
    <location>
        <begin position="75"/>
        <end position="214"/>
    </location>
</feature>
<feature type="domain" description="UspA" evidence="4">
    <location>
        <begin position="226"/>
        <end position="363"/>
    </location>
</feature>
<evidence type="ECO:0000256" key="3">
    <source>
        <dbReference type="ARBA" id="ARBA00022840"/>
    </source>
</evidence>
<dbReference type="Pfam" id="PF00582">
    <property type="entry name" value="Usp"/>
    <property type="match status" value="2"/>
</dbReference>
<evidence type="ECO:0000313" key="5">
    <source>
        <dbReference type="EMBL" id="TCC20578.1"/>
    </source>
</evidence>
<evidence type="ECO:0000256" key="1">
    <source>
        <dbReference type="ARBA" id="ARBA00008791"/>
    </source>
</evidence>
<accession>A0A4R0I0H0</accession>
<protein>
    <submittedName>
        <fullName evidence="5">Universal stress protein</fullName>
    </submittedName>
</protein>
<dbReference type="Proteomes" id="UP000292695">
    <property type="component" value="Unassembled WGS sequence"/>
</dbReference>
<dbReference type="OrthoDB" id="3819459at2"/>
<dbReference type="Gene3D" id="3.40.50.620">
    <property type="entry name" value="HUPs"/>
    <property type="match status" value="2"/>
</dbReference>